<dbReference type="EMBL" id="CAKMRJ010005634">
    <property type="protein sequence ID" value="CAH1448636.1"/>
    <property type="molecule type" value="Genomic_DNA"/>
</dbReference>
<dbReference type="AlphaFoldDB" id="A0AAU9PEM3"/>
<organism evidence="1 2">
    <name type="scientific">Lactuca virosa</name>
    <dbReference type="NCBI Taxonomy" id="75947"/>
    <lineage>
        <taxon>Eukaryota</taxon>
        <taxon>Viridiplantae</taxon>
        <taxon>Streptophyta</taxon>
        <taxon>Embryophyta</taxon>
        <taxon>Tracheophyta</taxon>
        <taxon>Spermatophyta</taxon>
        <taxon>Magnoliopsida</taxon>
        <taxon>eudicotyledons</taxon>
        <taxon>Gunneridae</taxon>
        <taxon>Pentapetalae</taxon>
        <taxon>asterids</taxon>
        <taxon>campanulids</taxon>
        <taxon>Asterales</taxon>
        <taxon>Asteraceae</taxon>
        <taxon>Cichorioideae</taxon>
        <taxon>Cichorieae</taxon>
        <taxon>Lactucinae</taxon>
        <taxon>Lactuca</taxon>
    </lineage>
</organism>
<name>A0AAU9PEM3_9ASTR</name>
<evidence type="ECO:0000313" key="1">
    <source>
        <dbReference type="EMBL" id="CAH1448636.1"/>
    </source>
</evidence>
<evidence type="ECO:0000313" key="2">
    <source>
        <dbReference type="Proteomes" id="UP001157418"/>
    </source>
</evidence>
<gene>
    <name evidence="1" type="ORF">LVIROSA_LOCUS34165</name>
</gene>
<sequence>MATRLLFASVPKAHPKSTKPSQHRTPFSAVAASRFLQISRLHASKTLETIYEEEMTTGSESRDGVADVFTSASPLPSVSASFLLSSRSTCLVKMQKHLSKNFDNFRSCAYGSN</sequence>
<comment type="caution">
    <text evidence="1">The sequence shown here is derived from an EMBL/GenBank/DDBJ whole genome shotgun (WGS) entry which is preliminary data.</text>
</comment>
<reference evidence="1 2" key="1">
    <citation type="submission" date="2022-01" db="EMBL/GenBank/DDBJ databases">
        <authorList>
            <person name="Xiong W."/>
            <person name="Schranz E."/>
        </authorList>
    </citation>
    <scope>NUCLEOTIDE SEQUENCE [LARGE SCALE GENOMIC DNA]</scope>
</reference>
<keyword evidence="2" id="KW-1185">Reference proteome</keyword>
<accession>A0AAU9PEM3</accession>
<protein>
    <submittedName>
        <fullName evidence="1">Uncharacterized protein</fullName>
    </submittedName>
</protein>
<dbReference type="Proteomes" id="UP001157418">
    <property type="component" value="Unassembled WGS sequence"/>
</dbReference>
<proteinExistence type="predicted"/>